<dbReference type="Gene3D" id="3.30.540.10">
    <property type="entry name" value="Fructose-1,6-Bisphosphatase, subunit A, domain 1"/>
    <property type="match status" value="1"/>
</dbReference>
<feature type="binding site" evidence="7">
    <location>
        <position position="91"/>
    </location>
    <ligand>
        <name>Mg(2+)</name>
        <dbReference type="ChEBI" id="CHEBI:18420"/>
        <label>1</label>
        <note>catalytic</note>
    </ligand>
</feature>
<evidence type="ECO:0000313" key="9">
    <source>
        <dbReference type="EMBL" id="TMQ74087.1"/>
    </source>
</evidence>
<dbReference type="Proteomes" id="UP000319771">
    <property type="component" value="Unassembled WGS sequence"/>
</dbReference>
<name>A0A538UE16_UNCEI</name>
<dbReference type="PROSITE" id="PS00630">
    <property type="entry name" value="IMP_2"/>
    <property type="match status" value="1"/>
</dbReference>
<evidence type="ECO:0000313" key="10">
    <source>
        <dbReference type="Proteomes" id="UP000319771"/>
    </source>
</evidence>
<dbReference type="GO" id="GO:0008934">
    <property type="term" value="F:inositol monophosphate 1-phosphatase activity"/>
    <property type="evidence" value="ECO:0007669"/>
    <property type="project" value="InterPro"/>
</dbReference>
<dbReference type="PRINTS" id="PR00377">
    <property type="entry name" value="IMPHPHTASES"/>
</dbReference>
<evidence type="ECO:0000256" key="4">
    <source>
        <dbReference type="ARBA" id="ARBA00022723"/>
    </source>
</evidence>
<dbReference type="GO" id="GO:0046854">
    <property type="term" value="P:phosphatidylinositol phosphate biosynthetic process"/>
    <property type="evidence" value="ECO:0007669"/>
    <property type="project" value="InterPro"/>
</dbReference>
<dbReference type="InterPro" id="IPR033942">
    <property type="entry name" value="IMPase"/>
</dbReference>
<evidence type="ECO:0000256" key="2">
    <source>
        <dbReference type="ARBA" id="ARBA00001946"/>
    </source>
</evidence>
<comment type="caution">
    <text evidence="9">The sequence shown here is derived from an EMBL/GenBank/DDBJ whole genome shotgun (WGS) entry which is preliminary data.</text>
</comment>
<accession>A0A538UE16</accession>
<dbReference type="EMBL" id="VBPB01000015">
    <property type="protein sequence ID" value="TMQ74087.1"/>
    <property type="molecule type" value="Genomic_DNA"/>
</dbReference>
<feature type="binding site" evidence="7">
    <location>
        <position position="217"/>
    </location>
    <ligand>
        <name>Mg(2+)</name>
        <dbReference type="ChEBI" id="CHEBI:18420"/>
        <label>1</label>
        <note>catalytic</note>
    </ligand>
</feature>
<sequence length="269" mass="29019">MSAPAPRELREAAVEFARAAGAVLREGYGRAHRPERKGRIDLVTEYDRRSERLLLDAIAARFPGHAVLAEESGASAPGERAAPVRWLVDPLDGTTNFAHNYPFFCVSVAAEVAGVLVAGAVYDPVRDEMFAAAAGEGATLAGMRLRVSDIARVEDALIVTGFPYAVREHPEATLPHFEAFLMRAQGIRRDGSAALNLCYLAAGRFDGMWESDLSPWDMAAGVLMAREAGGIVTGYAGQEFVLDHRELLASNGRIHEEMKGILAGTRTAR</sequence>
<dbReference type="PRINTS" id="PR01959">
    <property type="entry name" value="SBIMPHPHTASE"/>
</dbReference>
<proteinExistence type="inferred from homology"/>
<feature type="binding site" evidence="7">
    <location>
        <position position="89"/>
    </location>
    <ligand>
        <name>Mg(2+)</name>
        <dbReference type="ChEBI" id="CHEBI:18420"/>
        <label>1</label>
        <note>catalytic</note>
    </ligand>
</feature>
<dbReference type="Gene3D" id="3.40.190.80">
    <property type="match status" value="1"/>
</dbReference>
<evidence type="ECO:0000256" key="8">
    <source>
        <dbReference type="RuleBase" id="RU364068"/>
    </source>
</evidence>
<dbReference type="AlphaFoldDB" id="A0A538UE16"/>
<dbReference type="GO" id="GO:0007165">
    <property type="term" value="P:signal transduction"/>
    <property type="evidence" value="ECO:0007669"/>
    <property type="project" value="TreeGrafter"/>
</dbReference>
<dbReference type="InterPro" id="IPR020550">
    <property type="entry name" value="Inositol_monophosphatase_CS"/>
</dbReference>
<comment type="catalytic activity">
    <reaction evidence="1 8">
        <text>a myo-inositol phosphate + H2O = myo-inositol + phosphate</text>
        <dbReference type="Rhea" id="RHEA:24056"/>
        <dbReference type="ChEBI" id="CHEBI:15377"/>
        <dbReference type="ChEBI" id="CHEBI:17268"/>
        <dbReference type="ChEBI" id="CHEBI:43474"/>
        <dbReference type="ChEBI" id="CHEBI:84139"/>
        <dbReference type="EC" id="3.1.3.25"/>
    </reaction>
</comment>
<organism evidence="9 10">
    <name type="scientific">Eiseniibacteriota bacterium</name>
    <dbReference type="NCBI Taxonomy" id="2212470"/>
    <lineage>
        <taxon>Bacteria</taxon>
        <taxon>Candidatus Eiseniibacteriota</taxon>
    </lineage>
</organism>
<dbReference type="SUPFAM" id="SSF56655">
    <property type="entry name" value="Carbohydrate phosphatase"/>
    <property type="match status" value="1"/>
</dbReference>
<reference evidence="9 10" key="1">
    <citation type="journal article" date="2019" name="Nat. Microbiol.">
        <title>Mediterranean grassland soil C-N compound turnover is dependent on rainfall and depth, and is mediated by genomically divergent microorganisms.</title>
        <authorList>
            <person name="Diamond S."/>
            <person name="Andeer P.F."/>
            <person name="Li Z."/>
            <person name="Crits-Christoph A."/>
            <person name="Burstein D."/>
            <person name="Anantharaman K."/>
            <person name="Lane K.R."/>
            <person name="Thomas B.C."/>
            <person name="Pan C."/>
            <person name="Northen T.R."/>
            <person name="Banfield J.F."/>
        </authorList>
    </citation>
    <scope>NUCLEOTIDE SEQUENCE [LARGE SCALE GENOMIC DNA]</scope>
    <source>
        <strain evidence="9">WS_11</strain>
    </source>
</reference>
<dbReference type="GO" id="GO:0046872">
    <property type="term" value="F:metal ion binding"/>
    <property type="evidence" value="ECO:0007669"/>
    <property type="project" value="UniProtKB-KW"/>
</dbReference>
<feature type="binding site" evidence="7">
    <location>
        <position position="70"/>
    </location>
    <ligand>
        <name>Mg(2+)</name>
        <dbReference type="ChEBI" id="CHEBI:18420"/>
        <label>1</label>
        <note>catalytic</note>
    </ligand>
</feature>
<dbReference type="PROSITE" id="PS00629">
    <property type="entry name" value="IMP_1"/>
    <property type="match status" value="1"/>
</dbReference>
<dbReference type="CDD" id="cd01639">
    <property type="entry name" value="IMPase"/>
    <property type="match status" value="1"/>
</dbReference>
<dbReference type="Pfam" id="PF00459">
    <property type="entry name" value="Inositol_P"/>
    <property type="match status" value="1"/>
</dbReference>
<dbReference type="InterPro" id="IPR000760">
    <property type="entry name" value="Inositol_monophosphatase-like"/>
</dbReference>
<dbReference type="FunFam" id="3.30.540.10:FF:000003">
    <property type="entry name" value="Inositol-1-monophosphatase"/>
    <property type="match status" value="1"/>
</dbReference>
<evidence type="ECO:0000256" key="3">
    <source>
        <dbReference type="ARBA" id="ARBA00009759"/>
    </source>
</evidence>
<evidence type="ECO:0000256" key="1">
    <source>
        <dbReference type="ARBA" id="ARBA00001033"/>
    </source>
</evidence>
<comment type="similarity">
    <text evidence="3 8">Belongs to the inositol monophosphatase superfamily.</text>
</comment>
<evidence type="ECO:0000256" key="6">
    <source>
        <dbReference type="ARBA" id="ARBA00022842"/>
    </source>
</evidence>
<evidence type="ECO:0000256" key="7">
    <source>
        <dbReference type="PIRSR" id="PIRSR600760-2"/>
    </source>
</evidence>
<evidence type="ECO:0000256" key="5">
    <source>
        <dbReference type="ARBA" id="ARBA00022801"/>
    </source>
</evidence>
<dbReference type="InterPro" id="IPR020583">
    <property type="entry name" value="Inositol_monoP_metal-BS"/>
</dbReference>
<dbReference type="PANTHER" id="PTHR20854:SF4">
    <property type="entry name" value="INOSITOL-1-MONOPHOSPHATASE-RELATED"/>
    <property type="match status" value="1"/>
</dbReference>
<dbReference type="EC" id="3.1.3.25" evidence="8"/>
<keyword evidence="4 7" id="KW-0479">Metal-binding</keyword>
<dbReference type="GO" id="GO:0006020">
    <property type="term" value="P:inositol metabolic process"/>
    <property type="evidence" value="ECO:0007669"/>
    <property type="project" value="TreeGrafter"/>
</dbReference>
<protein>
    <recommendedName>
        <fullName evidence="8">Inositol-1-monophosphatase</fullName>
        <ecNumber evidence="8">3.1.3.25</ecNumber>
    </recommendedName>
</protein>
<gene>
    <name evidence="9" type="ORF">E6K81_01355</name>
</gene>
<comment type="cofactor">
    <cofactor evidence="2 7 8">
        <name>Mg(2+)</name>
        <dbReference type="ChEBI" id="CHEBI:18420"/>
    </cofactor>
</comment>
<feature type="binding site" evidence="7">
    <location>
        <position position="92"/>
    </location>
    <ligand>
        <name>Mg(2+)</name>
        <dbReference type="ChEBI" id="CHEBI:18420"/>
        <label>1</label>
        <note>catalytic</note>
    </ligand>
</feature>
<dbReference type="InterPro" id="IPR022337">
    <property type="entry name" value="Inositol_monophosphatase_SuhB"/>
</dbReference>
<keyword evidence="6 7" id="KW-0460">Magnesium</keyword>
<dbReference type="PANTHER" id="PTHR20854">
    <property type="entry name" value="INOSITOL MONOPHOSPHATASE"/>
    <property type="match status" value="1"/>
</dbReference>
<keyword evidence="5 8" id="KW-0378">Hydrolase</keyword>